<evidence type="ECO:0000256" key="2">
    <source>
        <dbReference type="SAM" id="Phobius"/>
    </source>
</evidence>
<organism evidence="3 4">
    <name type="scientific">Dietzia lutea</name>
    <dbReference type="NCBI Taxonomy" id="546160"/>
    <lineage>
        <taxon>Bacteria</taxon>
        <taxon>Bacillati</taxon>
        <taxon>Actinomycetota</taxon>
        <taxon>Actinomycetes</taxon>
        <taxon>Mycobacteriales</taxon>
        <taxon>Dietziaceae</taxon>
        <taxon>Dietzia</taxon>
    </lineage>
</organism>
<sequence>MTGADHDDHPHHATERDHTPRPAVMGLAGLAAGVGIIGVAIGFATFLGLTATAGGGGDTTGFGPLLASAAGSFIVGILLVVGAVMLWRAHRAARVVIGVGVALLALSSLSRMVVDSITFISVVGTVLSLLALCAIGYLLVSDDVRDHLREGVPLRLR</sequence>
<protein>
    <submittedName>
        <fullName evidence="3">Uncharacterized protein</fullName>
    </submittedName>
</protein>
<feature type="transmembrane region" description="Helical" evidence="2">
    <location>
        <begin position="93"/>
        <end position="113"/>
    </location>
</feature>
<keyword evidence="2" id="KW-1133">Transmembrane helix</keyword>
<evidence type="ECO:0000313" key="3">
    <source>
        <dbReference type="EMBL" id="AWH91558.1"/>
    </source>
</evidence>
<keyword evidence="2" id="KW-0812">Transmembrane</keyword>
<dbReference type="EMBL" id="CP015449">
    <property type="protein sequence ID" value="AWH91558.1"/>
    <property type="molecule type" value="Genomic_DNA"/>
</dbReference>
<dbReference type="KEGG" id="dlu:A6035_04580"/>
<evidence type="ECO:0000313" key="4">
    <source>
        <dbReference type="Proteomes" id="UP000244928"/>
    </source>
</evidence>
<name>A0A2S1R5J8_9ACTN</name>
<dbReference type="RefSeq" id="WP_108846819.1">
    <property type="nucleotide sequence ID" value="NZ_CP015449.1"/>
</dbReference>
<dbReference type="Proteomes" id="UP000244928">
    <property type="component" value="Chromosome"/>
</dbReference>
<feature type="transmembrane region" description="Helical" evidence="2">
    <location>
        <begin position="119"/>
        <end position="140"/>
    </location>
</feature>
<feature type="transmembrane region" description="Helical" evidence="2">
    <location>
        <begin position="24"/>
        <end position="49"/>
    </location>
</feature>
<feature type="region of interest" description="Disordered" evidence="1">
    <location>
        <begin position="1"/>
        <end position="20"/>
    </location>
</feature>
<dbReference type="OrthoDB" id="4775632at2"/>
<keyword evidence="4" id="KW-1185">Reference proteome</keyword>
<proteinExistence type="predicted"/>
<reference evidence="3 4" key="1">
    <citation type="submission" date="2016-04" db="EMBL/GenBank/DDBJ databases">
        <title>Complete genome sequence of Dietzia lutea YIM 80766T, a strain isolated from desert soil in Egypt.</title>
        <authorList>
            <person name="Zhao J."/>
            <person name="Hu B."/>
            <person name="Geng S."/>
            <person name="Nie Y."/>
            <person name="Tang Y."/>
        </authorList>
    </citation>
    <scope>NUCLEOTIDE SEQUENCE [LARGE SCALE GENOMIC DNA]</scope>
    <source>
        <strain evidence="3 4">YIM 80766</strain>
    </source>
</reference>
<accession>A0A2S1R5J8</accession>
<dbReference type="AlphaFoldDB" id="A0A2S1R5J8"/>
<feature type="transmembrane region" description="Helical" evidence="2">
    <location>
        <begin position="61"/>
        <end position="86"/>
    </location>
</feature>
<keyword evidence="2" id="KW-0472">Membrane</keyword>
<evidence type="ECO:0000256" key="1">
    <source>
        <dbReference type="SAM" id="MobiDB-lite"/>
    </source>
</evidence>
<gene>
    <name evidence="3" type="ORF">A6035_04580</name>
</gene>